<evidence type="ECO:0000313" key="2">
    <source>
        <dbReference type="Proteomes" id="UP000070383"/>
    </source>
</evidence>
<dbReference type="AlphaFoldDB" id="A0A133KA57"/>
<organism evidence="1 2">
    <name type="scientific">Anaerococcus tetradius</name>
    <dbReference type="NCBI Taxonomy" id="33036"/>
    <lineage>
        <taxon>Bacteria</taxon>
        <taxon>Bacillati</taxon>
        <taxon>Bacillota</taxon>
        <taxon>Tissierellia</taxon>
        <taxon>Tissierellales</taxon>
        <taxon>Peptoniphilaceae</taxon>
        <taxon>Anaerococcus</taxon>
    </lineage>
</organism>
<name>A0A133KA57_9FIRM</name>
<protein>
    <recommendedName>
        <fullName evidence="3">FeS cluster biogenesis domain-containing protein</fullName>
    </recommendedName>
</protein>
<dbReference type="PATRIC" id="fig|33036.3.peg.1815"/>
<dbReference type="STRING" id="33036.HMPREF3200_01837"/>
<gene>
    <name evidence="1" type="ORF">HMPREF3200_01837</name>
</gene>
<dbReference type="EMBL" id="LRPM01000086">
    <property type="protein sequence ID" value="KWZ76433.1"/>
    <property type="molecule type" value="Genomic_DNA"/>
</dbReference>
<reference evidence="2" key="1">
    <citation type="submission" date="2016-01" db="EMBL/GenBank/DDBJ databases">
        <authorList>
            <person name="Mitreva M."/>
            <person name="Pepin K.H."/>
            <person name="Mihindukulasuriya K.A."/>
            <person name="Fulton R."/>
            <person name="Fronick C."/>
            <person name="O'Laughlin M."/>
            <person name="Miner T."/>
            <person name="Herter B."/>
            <person name="Rosa B.A."/>
            <person name="Cordes M."/>
            <person name="Tomlinson C."/>
            <person name="Wollam A."/>
            <person name="Palsikar V.B."/>
            <person name="Mardis E.R."/>
            <person name="Wilson R.K."/>
        </authorList>
    </citation>
    <scope>NUCLEOTIDE SEQUENCE [LARGE SCALE GENOMIC DNA]</scope>
    <source>
        <strain evidence="2">MJR8151</strain>
    </source>
</reference>
<evidence type="ECO:0008006" key="3">
    <source>
        <dbReference type="Google" id="ProtNLM"/>
    </source>
</evidence>
<proteinExistence type="predicted"/>
<keyword evidence="2" id="KW-1185">Reference proteome</keyword>
<sequence>MGWQLPSPFLIGETMKFILDAKALAYLEKKNIRQIFINPDLDQKSACCGIGTVDFIISIKNEDKEKYLNTNFNGVDIFYNPTLAMYIDEDSQVDISAFGFGAFKKLYIVNEFNSIER</sequence>
<comment type="caution">
    <text evidence="1">The sequence shown here is derived from an EMBL/GenBank/DDBJ whole genome shotgun (WGS) entry which is preliminary data.</text>
</comment>
<evidence type="ECO:0000313" key="1">
    <source>
        <dbReference type="EMBL" id="KWZ76433.1"/>
    </source>
</evidence>
<accession>A0A133KA57</accession>
<dbReference type="Proteomes" id="UP000070383">
    <property type="component" value="Unassembled WGS sequence"/>
</dbReference>